<comment type="cofactor">
    <cofactor evidence="1 8">
        <name>Mg(2+)</name>
        <dbReference type="ChEBI" id="CHEBI:18420"/>
    </cofactor>
</comment>
<keyword evidence="4 8" id="KW-0479">Metal-binding</keyword>
<dbReference type="SUPFAM" id="SSF88723">
    <property type="entry name" value="PIN domain-like"/>
    <property type="match status" value="1"/>
</dbReference>
<evidence type="ECO:0000256" key="5">
    <source>
        <dbReference type="ARBA" id="ARBA00022801"/>
    </source>
</evidence>
<keyword evidence="3 8" id="KW-0540">Nuclease</keyword>
<sequence length="134" mass="14695">MQLADTNVISELMRQRPHPALLAWRDMANAAYGRLTISAVTVDEIACGLARRPHGAMLAWFDFFLERNQVLAISAPIARRAGEMRAQLAARGHVRTQADMLIAATAQVHALTLVTRNVRDFDGCGIAVLDPFVS</sequence>
<dbReference type="RefSeq" id="WP_382225783.1">
    <property type="nucleotide sequence ID" value="NZ_JBHTCA010000016.1"/>
</dbReference>
<gene>
    <name evidence="8" type="primary">vapC</name>
    <name evidence="10" type="ORF">ACFQPB_16925</name>
</gene>
<keyword evidence="11" id="KW-1185">Reference proteome</keyword>
<dbReference type="EC" id="3.1.-.-" evidence="8"/>
<evidence type="ECO:0000259" key="9">
    <source>
        <dbReference type="Pfam" id="PF01850"/>
    </source>
</evidence>
<dbReference type="Gene3D" id="3.40.50.1010">
    <property type="entry name" value="5'-nuclease"/>
    <property type="match status" value="1"/>
</dbReference>
<evidence type="ECO:0000256" key="2">
    <source>
        <dbReference type="ARBA" id="ARBA00022649"/>
    </source>
</evidence>
<comment type="similarity">
    <text evidence="7 8">Belongs to the PINc/VapC protein family.</text>
</comment>
<dbReference type="InterPro" id="IPR022907">
    <property type="entry name" value="VapC_family"/>
</dbReference>
<evidence type="ECO:0000256" key="6">
    <source>
        <dbReference type="ARBA" id="ARBA00022842"/>
    </source>
</evidence>
<organism evidence="10 11">
    <name type="scientific">Hydrogenophaga atypica</name>
    <dbReference type="NCBI Taxonomy" id="249409"/>
    <lineage>
        <taxon>Bacteria</taxon>
        <taxon>Pseudomonadati</taxon>
        <taxon>Pseudomonadota</taxon>
        <taxon>Betaproteobacteria</taxon>
        <taxon>Burkholderiales</taxon>
        <taxon>Comamonadaceae</taxon>
        <taxon>Hydrogenophaga</taxon>
    </lineage>
</organism>
<feature type="binding site" evidence="8">
    <location>
        <position position="5"/>
    </location>
    <ligand>
        <name>Mg(2+)</name>
        <dbReference type="ChEBI" id="CHEBI:18420"/>
    </ligand>
</feature>
<keyword evidence="6 8" id="KW-0460">Magnesium</keyword>
<evidence type="ECO:0000313" key="11">
    <source>
        <dbReference type="Proteomes" id="UP001596501"/>
    </source>
</evidence>
<protein>
    <recommendedName>
        <fullName evidence="8">Ribonuclease VapC</fullName>
        <shortName evidence="8">RNase VapC</shortName>
        <ecNumber evidence="8">3.1.-.-</ecNumber>
    </recommendedName>
    <alternativeName>
        <fullName evidence="8">Toxin VapC</fullName>
    </alternativeName>
</protein>
<dbReference type="Proteomes" id="UP001596501">
    <property type="component" value="Unassembled WGS sequence"/>
</dbReference>
<dbReference type="EMBL" id="JBHTCA010000016">
    <property type="protein sequence ID" value="MFC7410548.1"/>
    <property type="molecule type" value="Genomic_DNA"/>
</dbReference>
<evidence type="ECO:0000256" key="7">
    <source>
        <dbReference type="ARBA" id="ARBA00038093"/>
    </source>
</evidence>
<evidence type="ECO:0000256" key="4">
    <source>
        <dbReference type="ARBA" id="ARBA00022723"/>
    </source>
</evidence>
<comment type="caution">
    <text evidence="10">The sequence shown here is derived from an EMBL/GenBank/DDBJ whole genome shotgun (WGS) entry which is preliminary data.</text>
</comment>
<reference evidence="11" key="1">
    <citation type="journal article" date="2019" name="Int. J. Syst. Evol. Microbiol.">
        <title>The Global Catalogue of Microorganisms (GCM) 10K type strain sequencing project: providing services to taxonomists for standard genome sequencing and annotation.</title>
        <authorList>
            <consortium name="The Broad Institute Genomics Platform"/>
            <consortium name="The Broad Institute Genome Sequencing Center for Infectious Disease"/>
            <person name="Wu L."/>
            <person name="Ma J."/>
        </authorList>
    </citation>
    <scope>NUCLEOTIDE SEQUENCE [LARGE SCALE GENOMIC DNA]</scope>
    <source>
        <strain evidence="11">CGMCC 1.12371</strain>
    </source>
</reference>
<name>A0ABW2QPQ1_9BURK</name>
<feature type="domain" description="PIN" evidence="9">
    <location>
        <begin position="5"/>
        <end position="119"/>
    </location>
</feature>
<dbReference type="PANTHER" id="PTHR33653">
    <property type="entry name" value="RIBONUCLEASE VAPC2"/>
    <property type="match status" value="1"/>
</dbReference>
<dbReference type="PANTHER" id="PTHR33653:SF1">
    <property type="entry name" value="RIBONUCLEASE VAPC2"/>
    <property type="match status" value="1"/>
</dbReference>
<evidence type="ECO:0000313" key="10">
    <source>
        <dbReference type="EMBL" id="MFC7410548.1"/>
    </source>
</evidence>
<keyword evidence="5 8" id="KW-0378">Hydrolase</keyword>
<accession>A0ABW2QPQ1</accession>
<feature type="binding site" evidence="8">
    <location>
        <position position="99"/>
    </location>
    <ligand>
        <name>Mg(2+)</name>
        <dbReference type="ChEBI" id="CHEBI:18420"/>
    </ligand>
</feature>
<evidence type="ECO:0000256" key="1">
    <source>
        <dbReference type="ARBA" id="ARBA00001946"/>
    </source>
</evidence>
<dbReference type="InterPro" id="IPR029060">
    <property type="entry name" value="PIN-like_dom_sf"/>
</dbReference>
<comment type="function">
    <text evidence="8">Toxic component of a toxin-antitoxin (TA) system. An RNase.</text>
</comment>
<evidence type="ECO:0000256" key="3">
    <source>
        <dbReference type="ARBA" id="ARBA00022722"/>
    </source>
</evidence>
<dbReference type="InterPro" id="IPR002716">
    <property type="entry name" value="PIN_dom"/>
</dbReference>
<dbReference type="HAMAP" id="MF_00265">
    <property type="entry name" value="VapC_Nob1"/>
    <property type="match status" value="1"/>
</dbReference>
<keyword evidence="8" id="KW-0800">Toxin</keyword>
<dbReference type="Pfam" id="PF01850">
    <property type="entry name" value="PIN"/>
    <property type="match status" value="1"/>
</dbReference>
<evidence type="ECO:0000256" key="8">
    <source>
        <dbReference type="HAMAP-Rule" id="MF_00265"/>
    </source>
</evidence>
<proteinExistence type="inferred from homology"/>
<dbReference type="InterPro" id="IPR050556">
    <property type="entry name" value="Type_II_TA_system_RNase"/>
</dbReference>
<dbReference type="CDD" id="cd18746">
    <property type="entry name" value="PIN_VapC4-5_FitB-like"/>
    <property type="match status" value="1"/>
</dbReference>
<keyword evidence="2 8" id="KW-1277">Toxin-antitoxin system</keyword>